<dbReference type="PANTHER" id="PTHR37299">
    <property type="entry name" value="TRANSCRIPTIONAL REGULATOR-RELATED"/>
    <property type="match status" value="1"/>
</dbReference>
<dbReference type="GO" id="GO:0000156">
    <property type="term" value="F:phosphorelay response regulator activity"/>
    <property type="evidence" value="ECO:0007669"/>
    <property type="project" value="InterPro"/>
</dbReference>
<dbReference type="SMART" id="SM00850">
    <property type="entry name" value="LytTR"/>
    <property type="match status" value="1"/>
</dbReference>
<dbReference type="InterPro" id="IPR001789">
    <property type="entry name" value="Sig_transdc_resp-reg_receiver"/>
</dbReference>
<keyword evidence="5" id="KW-1185">Reference proteome</keyword>
<dbReference type="Proteomes" id="UP000199452">
    <property type="component" value="Unassembled WGS sequence"/>
</dbReference>
<feature type="domain" description="Response regulatory" evidence="2">
    <location>
        <begin position="3"/>
        <end position="116"/>
    </location>
</feature>
<reference evidence="4 5" key="1">
    <citation type="submission" date="2016-09" db="EMBL/GenBank/DDBJ databases">
        <authorList>
            <person name="Capua I."/>
            <person name="De Benedictis P."/>
            <person name="Joannis T."/>
            <person name="Lombin L.H."/>
            <person name="Cattoli G."/>
        </authorList>
    </citation>
    <scope>NUCLEOTIDE SEQUENCE [LARGE SCALE GENOMIC DNA]</scope>
    <source>
        <strain evidence="4 5">A7P-90m</strain>
    </source>
</reference>
<dbReference type="Pfam" id="PF00072">
    <property type="entry name" value="Response_reg"/>
    <property type="match status" value="1"/>
</dbReference>
<sequence length="249" mass="28558">MIRTIIIDDELMAREAIGNMVNLYCPNLELVATADGVESGYEAIKKYSPELVLLDIKMPDGTGFDLLQRFESINFKFIFITAYEEYAIQAFKFSALDYLLKPIDPNDLISSVEKLNESMHKEDETIKLKAFMANIQGTSPELKKIVLKTAESIHLVNVKEIVRCESSSNYTLFYFDDNSKLLVSKTLKEFDELLSPYGFFRAHQSHLINLNYLDRYDKAEGGTLILKDKSSIPLAVRKREQLMKIFENL</sequence>
<dbReference type="Gene3D" id="2.40.50.1020">
    <property type="entry name" value="LytTr DNA-binding domain"/>
    <property type="match status" value="1"/>
</dbReference>
<feature type="domain" description="HTH LytTR-type" evidence="3">
    <location>
        <begin position="145"/>
        <end position="248"/>
    </location>
</feature>
<gene>
    <name evidence="4" type="ORF">SAMN05216323_10403</name>
</gene>
<feature type="modified residue" description="4-aspartylphosphate" evidence="1">
    <location>
        <position position="55"/>
    </location>
</feature>
<protein>
    <submittedName>
        <fullName evidence="4">Two component transcriptional regulator, LytTR family</fullName>
    </submittedName>
</protein>
<dbReference type="SUPFAM" id="SSF52172">
    <property type="entry name" value="CheY-like"/>
    <property type="match status" value="1"/>
</dbReference>
<dbReference type="SMART" id="SM00448">
    <property type="entry name" value="REC"/>
    <property type="match status" value="1"/>
</dbReference>
<dbReference type="PROSITE" id="PS50110">
    <property type="entry name" value="RESPONSE_REGULATORY"/>
    <property type="match status" value="1"/>
</dbReference>
<dbReference type="RefSeq" id="WP_092438925.1">
    <property type="nucleotide sequence ID" value="NZ_FMYP01000040.1"/>
</dbReference>
<dbReference type="InterPro" id="IPR011006">
    <property type="entry name" value="CheY-like_superfamily"/>
</dbReference>
<accession>A0A1G6N1Q3</accession>
<evidence type="ECO:0000313" key="5">
    <source>
        <dbReference type="Proteomes" id="UP000199452"/>
    </source>
</evidence>
<dbReference type="Pfam" id="PF04397">
    <property type="entry name" value="LytTR"/>
    <property type="match status" value="1"/>
</dbReference>
<dbReference type="CDD" id="cd17536">
    <property type="entry name" value="REC_YesN-like"/>
    <property type="match status" value="1"/>
</dbReference>
<dbReference type="AlphaFoldDB" id="A0A1G6N1Q3"/>
<evidence type="ECO:0000259" key="2">
    <source>
        <dbReference type="PROSITE" id="PS50110"/>
    </source>
</evidence>
<dbReference type="PANTHER" id="PTHR37299:SF1">
    <property type="entry name" value="STAGE 0 SPORULATION PROTEIN A HOMOLOG"/>
    <property type="match status" value="1"/>
</dbReference>
<dbReference type="EMBL" id="FMYP01000040">
    <property type="protein sequence ID" value="SDC61750.1"/>
    <property type="molecule type" value="Genomic_DNA"/>
</dbReference>
<dbReference type="GO" id="GO:0003677">
    <property type="term" value="F:DNA binding"/>
    <property type="evidence" value="ECO:0007669"/>
    <property type="project" value="InterPro"/>
</dbReference>
<dbReference type="OrthoDB" id="1490554at2"/>
<name>A0A1G6N1Q3_9BACT</name>
<organism evidence="4 5">
    <name type="scientific">Williamwhitmania taraxaci</name>
    <dbReference type="NCBI Taxonomy" id="1640674"/>
    <lineage>
        <taxon>Bacteria</taxon>
        <taxon>Pseudomonadati</taxon>
        <taxon>Bacteroidota</taxon>
        <taxon>Bacteroidia</taxon>
        <taxon>Bacteroidales</taxon>
        <taxon>Williamwhitmaniaceae</taxon>
        <taxon>Williamwhitmania</taxon>
    </lineage>
</organism>
<dbReference type="InterPro" id="IPR007492">
    <property type="entry name" value="LytTR_DNA-bd_dom"/>
</dbReference>
<keyword evidence="1" id="KW-0597">Phosphoprotein</keyword>
<evidence type="ECO:0000259" key="3">
    <source>
        <dbReference type="PROSITE" id="PS50930"/>
    </source>
</evidence>
<dbReference type="STRING" id="1640674.SAMN05216323_10403"/>
<dbReference type="PROSITE" id="PS50930">
    <property type="entry name" value="HTH_LYTTR"/>
    <property type="match status" value="1"/>
</dbReference>
<evidence type="ECO:0000313" key="4">
    <source>
        <dbReference type="EMBL" id="SDC61750.1"/>
    </source>
</evidence>
<dbReference type="Gene3D" id="3.40.50.2300">
    <property type="match status" value="1"/>
</dbReference>
<proteinExistence type="predicted"/>
<evidence type="ECO:0000256" key="1">
    <source>
        <dbReference type="PROSITE-ProRule" id="PRU00169"/>
    </source>
</evidence>
<dbReference type="InterPro" id="IPR046947">
    <property type="entry name" value="LytR-like"/>
</dbReference>